<dbReference type="InterPro" id="IPR012902">
    <property type="entry name" value="N_methyl_site"/>
</dbReference>
<organism evidence="2 3">
    <name type="scientific">Desulfosporosinus fructosivorans</name>
    <dbReference type="NCBI Taxonomy" id="2018669"/>
    <lineage>
        <taxon>Bacteria</taxon>
        <taxon>Bacillati</taxon>
        <taxon>Bacillota</taxon>
        <taxon>Clostridia</taxon>
        <taxon>Eubacteriales</taxon>
        <taxon>Desulfitobacteriaceae</taxon>
        <taxon>Desulfosporosinus</taxon>
    </lineage>
</organism>
<dbReference type="EMBL" id="SPQQ01000004">
    <property type="protein sequence ID" value="TGE37835.1"/>
    <property type="molecule type" value="Genomic_DNA"/>
</dbReference>
<protein>
    <submittedName>
        <fullName evidence="2">Prepilin-type N-terminal cleavage/methylation domain-containing protein</fullName>
    </submittedName>
</protein>
<evidence type="ECO:0000313" key="3">
    <source>
        <dbReference type="Proteomes" id="UP000298460"/>
    </source>
</evidence>
<evidence type="ECO:0000256" key="1">
    <source>
        <dbReference type="SAM" id="Phobius"/>
    </source>
</evidence>
<dbReference type="AlphaFoldDB" id="A0A4Z0R635"/>
<dbReference type="NCBIfam" id="TIGR02532">
    <property type="entry name" value="IV_pilin_GFxxxE"/>
    <property type="match status" value="1"/>
</dbReference>
<sequence length="149" mass="16875">MCKVKANDRGFTLLEMMLVLILLAGSGFYLLIKLPVNFEKQRLSLANTQLLEEVRDVRQAALAENIEYDVKFYYQAEDHHYQIFRQGKLMKNVYLKDGIKFFGSPGDNNGLLKFNALGRSMGTTITLTNSSGEHRSVIVAPVGMRIRAE</sequence>
<comment type="caution">
    <text evidence="2">The sequence shown here is derived from an EMBL/GenBank/DDBJ whole genome shotgun (WGS) entry which is preliminary data.</text>
</comment>
<keyword evidence="1" id="KW-1133">Transmembrane helix</keyword>
<keyword evidence="1" id="KW-0812">Transmembrane</keyword>
<gene>
    <name evidence="2" type="ORF">E4K67_14110</name>
</gene>
<evidence type="ECO:0000313" key="2">
    <source>
        <dbReference type="EMBL" id="TGE37835.1"/>
    </source>
</evidence>
<reference evidence="2 3" key="1">
    <citation type="submission" date="2019-03" db="EMBL/GenBank/DDBJ databases">
        <title>Draft Genome Sequence of Desulfosporosinus fructosivorans Strain 63.6F, Isolated from Marine Sediment in the Baltic Sea.</title>
        <authorList>
            <person name="Hausmann B."/>
            <person name="Vandieken V."/>
            <person name="Pjevac P."/>
            <person name="Schreck K."/>
            <person name="Herbold C.W."/>
            <person name="Loy A."/>
        </authorList>
    </citation>
    <scope>NUCLEOTIDE SEQUENCE [LARGE SCALE GENOMIC DNA]</scope>
    <source>
        <strain evidence="2 3">63.6F</strain>
    </source>
</reference>
<feature type="transmembrane region" description="Helical" evidence="1">
    <location>
        <begin position="12"/>
        <end position="32"/>
    </location>
</feature>
<keyword evidence="1" id="KW-0472">Membrane</keyword>
<dbReference type="OrthoDB" id="1797184at2"/>
<dbReference type="Pfam" id="PF07963">
    <property type="entry name" value="N_methyl"/>
    <property type="match status" value="1"/>
</dbReference>
<proteinExistence type="predicted"/>
<name>A0A4Z0R635_9FIRM</name>
<accession>A0A4Z0R635</accession>
<dbReference type="RefSeq" id="WP_135547725.1">
    <property type="nucleotide sequence ID" value="NZ_SPQQ01000004.1"/>
</dbReference>
<keyword evidence="3" id="KW-1185">Reference proteome</keyword>
<dbReference type="Proteomes" id="UP000298460">
    <property type="component" value="Unassembled WGS sequence"/>
</dbReference>